<dbReference type="GO" id="GO:0005634">
    <property type="term" value="C:nucleus"/>
    <property type="evidence" value="ECO:0007669"/>
    <property type="project" value="TreeGrafter"/>
</dbReference>
<evidence type="ECO:0000259" key="2">
    <source>
        <dbReference type="PROSITE" id="PS50033"/>
    </source>
</evidence>
<name>A0A8C6SPF1_9GOBI</name>
<dbReference type="PANTHER" id="PTHR23333:SF24">
    <property type="entry name" value="NSFL1 COFACTOR P47"/>
    <property type="match status" value="1"/>
</dbReference>
<proteinExistence type="predicted"/>
<accession>A0A8C6SPF1</accession>
<dbReference type="GO" id="GO:0000045">
    <property type="term" value="P:autophagosome assembly"/>
    <property type="evidence" value="ECO:0007669"/>
    <property type="project" value="TreeGrafter"/>
</dbReference>
<dbReference type="PROSITE" id="PS50033">
    <property type="entry name" value="UBX"/>
    <property type="match status" value="1"/>
</dbReference>
<dbReference type="GO" id="GO:0043130">
    <property type="term" value="F:ubiquitin binding"/>
    <property type="evidence" value="ECO:0007669"/>
    <property type="project" value="TreeGrafter"/>
</dbReference>
<feature type="domain" description="UBX" evidence="2">
    <location>
        <begin position="122"/>
        <end position="199"/>
    </location>
</feature>
<dbReference type="Proteomes" id="UP000694523">
    <property type="component" value="Unplaced"/>
</dbReference>
<dbReference type="GO" id="GO:0005829">
    <property type="term" value="C:cytosol"/>
    <property type="evidence" value="ECO:0007669"/>
    <property type="project" value="TreeGrafter"/>
</dbReference>
<dbReference type="Pfam" id="PF00789">
    <property type="entry name" value="UBX"/>
    <property type="match status" value="1"/>
</dbReference>
<dbReference type="Ensembl" id="ENSNMLT00000007682.1">
    <property type="protein sequence ID" value="ENSNMLP00000006728.1"/>
    <property type="gene ID" value="ENSNMLG00000004880.1"/>
</dbReference>
<reference evidence="3" key="2">
    <citation type="submission" date="2025-09" db="UniProtKB">
        <authorList>
            <consortium name="Ensembl"/>
        </authorList>
    </citation>
    <scope>IDENTIFICATION</scope>
</reference>
<dbReference type="PANTHER" id="PTHR23333">
    <property type="entry name" value="UBX DOMAIN CONTAINING PROTEIN"/>
    <property type="match status" value="1"/>
</dbReference>
<reference evidence="3" key="1">
    <citation type="submission" date="2025-08" db="UniProtKB">
        <authorList>
            <consortium name="Ensembl"/>
        </authorList>
    </citation>
    <scope>IDENTIFICATION</scope>
</reference>
<dbReference type="GO" id="GO:0007030">
    <property type="term" value="P:Golgi organization"/>
    <property type="evidence" value="ECO:0007669"/>
    <property type="project" value="TreeGrafter"/>
</dbReference>
<protein>
    <submittedName>
        <fullName evidence="3">NSFL1 (p97) cofactor (p47)</fullName>
    </submittedName>
</protein>
<evidence type="ECO:0000313" key="4">
    <source>
        <dbReference type="Proteomes" id="UP000694523"/>
    </source>
</evidence>
<dbReference type="InterPro" id="IPR029071">
    <property type="entry name" value="Ubiquitin-like_domsf"/>
</dbReference>
<dbReference type="GO" id="GO:0061025">
    <property type="term" value="P:membrane fusion"/>
    <property type="evidence" value="ECO:0007669"/>
    <property type="project" value="TreeGrafter"/>
</dbReference>
<sequence>NCPVCPVCLLHVRVSLYCGVFLCTGVCGRRLSSGGGAGGGVCVRVRRETTAQSTGRPCGPEAVEERLQSGQWRTEELQRPWEHQLPGGHTERCDPGAGTCSRLSVGPAAAEADAGAAVSLDTSAPVTNIQIRLADGGRLVQRFNHTHRVSDLRSFVVAARPVMAAQEFVLMTTFPNKELSDESQTLQQANLLNAVIVQRLK</sequence>
<organism evidence="3 4">
    <name type="scientific">Neogobius melanostomus</name>
    <name type="common">round goby</name>
    <dbReference type="NCBI Taxonomy" id="47308"/>
    <lineage>
        <taxon>Eukaryota</taxon>
        <taxon>Metazoa</taxon>
        <taxon>Chordata</taxon>
        <taxon>Craniata</taxon>
        <taxon>Vertebrata</taxon>
        <taxon>Euteleostomi</taxon>
        <taxon>Actinopterygii</taxon>
        <taxon>Neopterygii</taxon>
        <taxon>Teleostei</taxon>
        <taxon>Neoteleostei</taxon>
        <taxon>Acanthomorphata</taxon>
        <taxon>Gobiaria</taxon>
        <taxon>Gobiiformes</taxon>
        <taxon>Gobioidei</taxon>
        <taxon>Gobiidae</taxon>
        <taxon>Benthophilinae</taxon>
        <taxon>Neogobiini</taxon>
        <taxon>Neogobius</taxon>
    </lineage>
</organism>
<evidence type="ECO:0000256" key="1">
    <source>
        <dbReference type="SAM" id="SignalP"/>
    </source>
</evidence>
<feature type="chain" id="PRO_5034177748" evidence="1">
    <location>
        <begin position="29"/>
        <end position="201"/>
    </location>
</feature>
<feature type="signal peptide" evidence="1">
    <location>
        <begin position="1"/>
        <end position="28"/>
    </location>
</feature>
<dbReference type="GO" id="GO:0031468">
    <property type="term" value="P:nuclear membrane reassembly"/>
    <property type="evidence" value="ECO:0007669"/>
    <property type="project" value="TreeGrafter"/>
</dbReference>
<evidence type="ECO:0000313" key="3">
    <source>
        <dbReference type="Ensembl" id="ENSNMLP00000006728.1"/>
    </source>
</evidence>
<dbReference type="Gene3D" id="3.10.20.90">
    <property type="entry name" value="Phosphatidylinositol 3-kinase Catalytic Subunit, Chain A, domain 1"/>
    <property type="match status" value="1"/>
</dbReference>
<dbReference type="AlphaFoldDB" id="A0A8C6SPF1"/>
<dbReference type="SUPFAM" id="SSF54236">
    <property type="entry name" value="Ubiquitin-like"/>
    <property type="match status" value="1"/>
</dbReference>
<dbReference type="GO" id="GO:0043161">
    <property type="term" value="P:proteasome-mediated ubiquitin-dependent protein catabolic process"/>
    <property type="evidence" value="ECO:0007669"/>
    <property type="project" value="TreeGrafter"/>
</dbReference>
<dbReference type="SMART" id="SM00166">
    <property type="entry name" value="UBX"/>
    <property type="match status" value="1"/>
</dbReference>
<keyword evidence="4" id="KW-1185">Reference proteome</keyword>
<keyword evidence="1" id="KW-0732">Signal</keyword>
<dbReference type="InterPro" id="IPR001012">
    <property type="entry name" value="UBX_dom"/>
</dbReference>